<feature type="binding site" evidence="11">
    <location>
        <begin position="132"/>
        <end position="139"/>
    </location>
    <ligand>
        <name>UMP</name>
        <dbReference type="ChEBI" id="CHEBI:57865"/>
    </ligand>
</feature>
<accession>B3QZN4</accession>
<dbReference type="GO" id="GO:0044210">
    <property type="term" value="P:'de novo' CTP biosynthetic process"/>
    <property type="evidence" value="ECO:0007669"/>
    <property type="project" value="UniProtKB-UniRule"/>
</dbReference>
<keyword evidence="7 11" id="KW-0418">Kinase</keyword>
<keyword evidence="4 11" id="KW-0963">Cytoplasm</keyword>
<feature type="binding site" evidence="11">
    <location>
        <position position="169"/>
    </location>
    <ligand>
        <name>ATP</name>
        <dbReference type="ChEBI" id="CHEBI:30616"/>
    </ligand>
</feature>
<dbReference type="Gene3D" id="3.40.1160.10">
    <property type="entry name" value="Acetylglutamate kinase-like"/>
    <property type="match status" value="1"/>
</dbReference>
<feature type="binding site" evidence="11">
    <location>
        <position position="71"/>
    </location>
    <ligand>
        <name>UMP</name>
        <dbReference type="ChEBI" id="CHEBI:57865"/>
    </ligand>
</feature>
<comment type="catalytic activity">
    <reaction evidence="10 11">
        <text>UMP + ATP = UDP + ADP</text>
        <dbReference type="Rhea" id="RHEA:24400"/>
        <dbReference type="ChEBI" id="CHEBI:30616"/>
        <dbReference type="ChEBI" id="CHEBI:57865"/>
        <dbReference type="ChEBI" id="CHEBI:58223"/>
        <dbReference type="ChEBI" id="CHEBI:456216"/>
        <dbReference type="EC" id="2.7.4.22"/>
    </reaction>
</comment>
<dbReference type="PIRSF" id="PIRSF005650">
    <property type="entry name" value="Uridylate_kin"/>
    <property type="match status" value="1"/>
</dbReference>
<evidence type="ECO:0000259" key="12">
    <source>
        <dbReference type="Pfam" id="PF00696"/>
    </source>
</evidence>
<dbReference type="FunFam" id="3.40.1160.10:FF:000001">
    <property type="entry name" value="Uridylate kinase"/>
    <property type="match status" value="1"/>
</dbReference>
<dbReference type="Pfam" id="PF00696">
    <property type="entry name" value="AA_kinase"/>
    <property type="match status" value="1"/>
</dbReference>
<dbReference type="CDD" id="cd04254">
    <property type="entry name" value="AAK_UMPK-PyrH-Ec"/>
    <property type="match status" value="1"/>
</dbReference>
<feature type="binding site" evidence="11">
    <location>
        <position position="166"/>
    </location>
    <ligand>
        <name>ATP</name>
        <dbReference type="ChEBI" id="CHEBI:30616"/>
    </ligand>
</feature>
<dbReference type="Proteomes" id="UP000002020">
    <property type="component" value="Chromosome"/>
</dbReference>
<dbReference type="SUPFAM" id="SSF53633">
    <property type="entry name" value="Carbamate kinase-like"/>
    <property type="match status" value="1"/>
</dbReference>
<dbReference type="GO" id="GO:0006225">
    <property type="term" value="P:UDP biosynthetic process"/>
    <property type="evidence" value="ECO:0007669"/>
    <property type="project" value="TreeGrafter"/>
</dbReference>
<dbReference type="PANTHER" id="PTHR42833">
    <property type="entry name" value="URIDYLATE KINASE"/>
    <property type="match status" value="1"/>
</dbReference>
<dbReference type="STRING" id="37692.ATP_00234"/>
<comment type="caution">
    <text evidence="11">Lacks conserved residue(s) required for the propagation of feature annotation.</text>
</comment>
<evidence type="ECO:0000256" key="9">
    <source>
        <dbReference type="ARBA" id="ARBA00022975"/>
    </source>
</evidence>
<keyword evidence="8 11" id="KW-0067">ATP-binding</keyword>
<name>B3QZN4_PHYMT</name>
<dbReference type="NCBIfam" id="TIGR02075">
    <property type="entry name" value="pyrH_bact"/>
    <property type="match status" value="1"/>
</dbReference>
<comment type="function">
    <text evidence="11">Catalyzes the reversible phosphorylation of UMP to UDP.</text>
</comment>
<comment type="similarity">
    <text evidence="3 11">Belongs to the UMP kinase family.</text>
</comment>
<feature type="binding site" evidence="11">
    <location>
        <begin position="8"/>
        <end position="11"/>
    </location>
    <ligand>
        <name>ATP</name>
        <dbReference type="ChEBI" id="CHEBI:30616"/>
    </ligand>
</feature>
<comment type="subcellular location">
    <subcellularLocation>
        <location evidence="1 11">Cytoplasm</location>
    </subcellularLocation>
</comment>
<evidence type="ECO:0000256" key="3">
    <source>
        <dbReference type="ARBA" id="ARBA00007614"/>
    </source>
</evidence>
<protein>
    <recommendedName>
        <fullName evidence="11">Uridylate kinase</fullName>
        <shortName evidence="11">UK</shortName>
        <ecNumber evidence="11">2.7.4.22</ecNumber>
    </recommendedName>
    <alternativeName>
        <fullName evidence="11">Uridine monophosphate kinase</fullName>
        <shortName evidence="11">UMP kinase</shortName>
        <shortName evidence="11">UMPK</shortName>
    </alternativeName>
</protein>
<dbReference type="GO" id="GO:0033862">
    <property type="term" value="F:UMP kinase activity"/>
    <property type="evidence" value="ECO:0007669"/>
    <property type="project" value="UniProtKB-EC"/>
</dbReference>
<feature type="domain" description="Aspartate/glutamate/uridylate kinase" evidence="12">
    <location>
        <begin position="3"/>
        <end position="214"/>
    </location>
</feature>
<organism evidence="13 14">
    <name type="scientific">Phytoplasma mali (strain AT)</name>
    <dbReference type="NCBI Taxonomy" id="482235"/>
    <lineage>
        <taxon>Bacteria</taxon>
        <taxon>Bacillati</taxon>
        <taxon>Mycoplasmatota</taxon>
        <taxon>Mollicutes</taxon>
        <taxon>Acholeplasmatales</taxon>
        <taxon>Acholeplasmataceae</taxon>
        <taxon>Candidatus Phytoplasma</taxon>
        <taxon>16SrX (Apple proliferation group)</taxon>
    </lineage>
</organism>
<proteinExistence type="inferred from homology"/>
<keyword evidence="14" id="KW-1185">Reference proteome</keyword>
<dbReference type="EMBL" id="CU469464">
    <property type="protein sequence ID" value="CAP18421.1"/>
    <property type="molecule type" value="Genomic_DNA"/>
</dbReference>
<dbReference type="eggNOG" id="COG0528">
    <property type="taxonomic scope" value="Bacteria"/>
</dbReference>
<gene>
    <name evidence="11 13" type="primary">pyrH</name>
    <name evidence="13" type="ordered locus">ATP_00234</name>
</gene>
<comment type="activity regulation">
    <text evidence="11">Inhibited by UTP.</text>
</comment>
<sequence>MYKRILLKLSGEALKGNENYGIDVGEIRKIVEEIKEIKKLGTEIIIVVGAGNIWRGFDGQQKFGMDRVQADYIGMLGTIMNSLILQDALEQINIQTRVMTAFSVPTVAEPYIRRRALRHLDKGRVVILGAGLGSPYFSTDTAASLRVIELKADVFCMAKFGVEGVYDKDPRKFKDAILLSKITHEQLISKKSDIMDLTAVSLCWENNIDILVFNMSTKGNIKKSFLKEKIGTIITSKNKDK</sequence>
<dbReference type="PANTHER" id="PTHR42833:SF4">
    <property type="entry name" value="URIDYLATE KINASE PUMPKIN, CHLOROPLASTIC"/>
    <property type="match status" value="1"/>
</dbReference>
<reference evidence="13 14" key="1">
    <citation type="journal article" date="2008" name="BMC Genomics">
        <title>The linear chromosome of the plant-pathogenic mycoplasma 'Candidatus Phytoplasma mali'.</title>
        <authorList>
            <person name="Kube M."/>
            <person name="Schneider B."/>
            <person name="Kuhl H."/>
            <person name="Dandekar T."/>
            <person name="Heitmann K."/>
            <person name="Migdoll A.M."/>
            <person name="Reinhardt R."/>
            <person name="Seemueller E."/>
        </authorList>
    </citation>
    <scope>NUCLEOTIDE SEQUENCE [LARGE SCALE GENOMIC DNA]</scope>
    <source>
        <strain evidence="13 14">AT</strain>
    </source>
</reference>
<dbReference type="InterPro" id="IPR011817">
    <property type="entry name" value="Uridylate_kinase"/>
</dbReference>
<dbReference type="GO" id="GO:0005524">
    <property type="term" value="F:ATP binding"/>
    <property type="evidence" value="ECO:0007669"/>
    <property type="project" value="UniProtKB-KW"/>
</dbReference>
<keyword evidence="6 11" id="KW-0547">Nucleotide-binding</keyword>
<evidence type="ECO:0000256" key="7">
    <source>
        <dbReference type="ARBA" id="ARBA00022777"/>
    </source>
</evidence>
<evidence type="ECO:0000256" key="11">
    <source>
        <dbReference type="HAMAP-Rule" id="MF_01220"/>
    </source>
</evidence>
<comment type="subunit">
    <text evidence="11">Homohexamer.</text>
</comment>
<dbReference type="InterPro" id="IPR036393">
    <property type="entry name" value="AceGlu_kinase-like_sf"/>
</dbReference>
<feature type="binding site" evidence="11">
    <location>
        <position position="55"/>
    </location>
    <ligand>
        <name>ATP</name>
        <dbReference type="ChEBI" id="CHEBI:30616"/>
    </ligand>
</feature>
<keyword evidence="5 11" id="KW-0808">Transferase</keyword>
<evidence type="ECO:0000313" key="13">
    <source>
        <dbReference type="EMBL" id="CAP18421.1"/>
    </source>
</evidence>
<dbReference type="HAMAP" id="MF_01220_B">
    <property type="entry name" value="PyrH_B"/>
    <property type="match status" value="1"/>
</dbReference>
<evidence type="ECO:0000256" key="6">
    <source>
        <dbReference type="ARBA" id="ARBA00022741"/>
    </source>
</evidence>
<dbReference type="InterPro" id="IPR015963">
    <property type="entry name" value="Uridylate_kinase_bac"/>
</dbReference>
<dbReference type="GO" id="GO:0005737">
    <property type="term" value="C:cytoplasm"/>
    <property type="evidence" value="ECO:0007669"/>
    <property type="project" value="UniProtKB-SubCell"/>
</dbReference>
<dbReference type="HOGENOM" id="CLU_033861_0_0_14"/>
<evidence type="ECO:0000256" key="10">
    <source>
        <dbReference type="ARBA" id="ARBA00047767"/>
    </source>
</evidence>
<evidence type="ECO:0000313" key="14">
    <source>
        <dbReference type="Proteomes" id="UP000002020"/>
    </source>
</evidence>
<feature type="binding site" evidence="11">
    <location>
        <position position="51"/>
    </location>
    <ligand>
        <name>ATP</name>
        <dbReference type="ChEBI" id="CHEBI:30616"/>
    </ligand>
</feature>
<keyword evidence="9 11" id="KW-0665">Pyrimidine biosynthesis</keyword>
<dbReference type="EC" id="2.7.4.22" evidence="11"/>
<dbReference type="UniPathway" id="UPA00159">
    <property type="reaction ID" value="UER00275"/>
</dbReference>
<evidence type="ECO:0000256" key="5">
    <source>
        <dbReference type="ARBA" id="ARBA00022679"/>
    </source>
</evidence>
<dbReference type="KEGG" id="pml:ATP_00234"/>
<evidence type="ECO:0000256" key="8">
    <source>
        <dbReference type="ARBA" id="ARBA00022840"/>
    </source>
</evidence>
<evidence type="ECO:0000256" key="2">
    <source>
        <dbReference type="ARBA" id="ARBA00004791"/>
    </source>
</evidence>
<comment type="pathway">
    <text evidence="2 11">Pyrimidine metabolism; CTP biosynthesis via de novo pathway; UDP from UMP (UMPK route): step 1/1.</text>
</comment>
<evidence type="ECO:0000256" key="1">
    <source>
        <dbReference type="ARBA" id="ARBA00004496"/>
    </source>
</evidence>
<dbReference type="AlphaFoldDB" id="B3QZN4"/>
<dbReference type="InterPro" id="IPR001048">
    <property type="entry name" value="Asp/Glu/Uridylate_kinase"/>
</dbReference>
<evidence type="ECO:0000256" key="4">
    <source>
        <dbReference type="ARBA" id="ARBA00022490"/>
    </source>
</evidence>